<sequence length="340" mass="37562">MKALLNHLQTSQLVRYLLIFVLGWAIVELLAYFEHVIIIFTFAAILAFLLNYPVQFLKRILPHTLAVGLVFGLTLALFVGLTIPLGITILAQAEQLLSQSPEWLESLSEVLDELQNLLANWNIRANVSAIEDQLQDQIVAGLGMGLSTIQSFLYNLVNLIFIAVVAFFMLLDGLPIWEFILKQFPPYLREPINTAIQDNFLGFFWGRLLLSIFFGISCLIVFALLKVPYSLILAVIAGVFDLIPGIGATLGISLVTLILLPQGIWLGVKVLITCVVLQQVEENLLMPHIMKDSINLNPVIMFFALLVGARIAGLLGVFLAIPVAGVIISLSQVETPKTDE</sequence>
<dbReference type="RefSeq" id="WP_265264266.1">
    <property type="nucleotide sequence ID" value="NZ_JAIHOM010000038.1"/>
</dbReference>
<protein>
    <submittedName>
        <fullName evidence="7">AI-2E family transporter</fullName>
    </submittedName>
</protein>
<comment type="caution">
    <text evidence="7">The sequence shown here is derived from an EMBL/GenBank/DDBJ whole genome shotgun (WGS) entry which is preliminary data.</text>
</comment>
<dbReference type="PANTHER" id="PTHR21716:SF66">
    <property type="entry name" value="TRANSPORT PROTEIN SLL0063-RELATED"/>
    <property type="match status" value="1"/>
</dbReference>
<feature type="transmembrane region" description="Helical" evidence="6">
    <location>
        <begin position="231"/>
        <end position="257"/>
    </location>
</feature>
<evidence type="ECO:0000313" key="8">
    <source>
        <dbReference type="Proteomes" id="UP001526426"/>
    </source>
</evidence>
<feature type="transmembrane region" description="Helical" evidence="6">
    <location>
        <begin position="264"/>
        <end position="280"/>
    </location>
</feature>
<feature type="transmembrane region" description="Helical" evidence="6">
    <location>
        <begin position="12"/>
        <end position="30"/>
    </location>
</feature>
<reference evidence="7 8" key="1">
    <citation type="submission" date="2021-08" db="EMBL/GenBank/DDBJ databases">
        <title>Draft genome sequence of Spirulina subsalsa with high tolerance to salinity and hype-accumulation of phycocyanin.</title>
        <authorList>
            <person name="Pei H."/>
            <person name="Jiang L."/>
        </authorList>
    </citation>
    <scope>NUCLEOTIDE SEQUENCE [LARGE SCALE GENOMIC DNA]</scope>
    <source>
        <strain evidence="7 8">FACHB-351</strain>
    </source>
</reference>
<keyword evidence="8" id="KW-1185">Reference proteome</keyword>
<dbReference type="Proteomes" id="UP001526426">
    <property type="component" value="Unassembled WGS sequence"/>
</dbReference>
<comment type="subcellular location">
    <subcellularLocation>
        <location evidence="1">Membrane</location>
        <topology evidence="1">Multi-pass membrane protein</topology>
    </subcellularLocation>
</comment>
<comment type="similarity">
    <text evidence="2">Belongs to the autoinducer-2 exporter (AI-2E) (TC 2.A.86) family.</text>
</comment>
<feature type="transmembrane region" description="Helical" evidence="6">
    <location>
        <begin position="152"/>
        <end position="180"/>
    </location>
</feature>
<keyword evidence="3 6" id="KW-0812">Transmembrane</keyword>
<feature type="transmembrane region" description="Helical" evidence="6">
    <location>
        <begin position="300"/>
        <end position="328"/>
    </location>
</feature>
<evidence type="ECO:0000256" key="2">
    <source>
        <dbReference type="ARBA" id="ARBA00009773"/>
    </source>
</evidence>
<accession>A0ABT3L4T8</accession>
<evidence type="ECO:0000256" key="5">
    <source>
        <dbReference type="ARBA" id="ARBA00023136"/>
    </source>
</evidence>
<organism evidence="7 8">
    <name type="scientific">Spirulina subsalsa FACHB-351</name>
    <dbReference type="NCBI Taxonomy" id="234711"/>
    <lineage>
        <taxon>Bacteria</taxon>
        <taxon>Bacillati</taxon>
        <taxon>Cyanobacteriota</taxon>
        <taxon>Cyanophyceae</taxon>
        <taxon>Spirulinales</taxon>
        <taxon>Spirulinaceae</taxon>
        <taxon>Spirulina</taxon>
    </lineage>
</organism>
<dbReference type="EMBL" id="JAIHOM010000038">
    <property type="protein sequence ID" value="MCW6036495.1"/>
    <property type="molecule type" value="Genomic_DNA"/>
</dbReference>
<dbReference type="PANTHER" id="PTHR21716">
    <property type="entry name" value="TRANSMEMBRANE PROTEIN"/>
    <property type="match status" value="1"/>
</dbReference>
<keyword evidence="5 6" id="KW-0472">Membrane</keyword>
<keyword evidence="4 6" id="KW-1133">Transmembrane helix</keyword>
<name>A0ABT3L4T8_9CYAN</name>
<feature type="transmembrane region" description="Helical" evidence="6">
    <location>
        <begin position="66"/>
        <end position="91"/>
    </location>
</feature>
<dbReference type="Pfam" id="PF01594">
    <property type="entry name" value="AI-2E_transport"/>
    <property type="match status" value="1"/>
</dbReference>
<feature type="transmembrane region" description="Helical" evidence="6">
    <location>
        <begin position="36"/>
        <end position="54"/>
    </location>
</feature>
<evidence type="ECO:0000256" key="4">
    <source>
        <dbReference type="ARBA" id="ARBA00022989"/>
    </source>
</evidence>
<evidence type="ECO:0000256" key="6">
    <source>
        <dbReference type="SAM" id="Phobius"/>
    </source>
</evidence>
<dbReference type="InterPro" id="IPR002549">
    <property type="entry name" value="AI-2E-like"/>
</dbReference>
<proteinExistence type="inferred from homology"/>
<feature type="transmembrane region" description="Helical" evidence="6">
    <location>
        <begin position="200"/>
        <end position="225"/>
    </location>
</feature>
<evidence type="ECO:0000313" key="7">
    <source>
        <dbReference type="EMBL" id="MCW6036495.1"/>
    </source>
</evidence>
<gene>
    <name evidence="7" type="ORF">K4A83_09475</name>
</gene>
<evidence type="ECO:0000256" key="1">
    <source>
        <dbReference type="ARBA" id="ARBA00004141"/>
    </source>
</evidence>
<evidence type="ECO:0000256" key="3">
    <source>
        <dbReference type="ARBA" id="ARBA00022692"/>
    </source>
</evidence>